<dbReference type="SUPFAM" id="SSF143430">
    <property type="entry name" value="TTP0101/SSO1404-like"/>
    <property type="match status" value="1"/>
</dbReference>
<proteinExistence type="predicted"/>
<dbReference type="InterPro" id="IPR019199">
    <property type="entry name" value="Virulence_VapD/CRISPR_Cas2"/>
</dbReference>
<evidence type="ECO:0000313" key="3">
    <source>
        <dbReference type="EMBL" id="ASN71207.1"/>
    </source>
</evidence>
<evidence type="ECO:0000256" key="2">
    <source>
        <dbReference type="ARBA" id="ARBA00022801"/>
    </source>
</evidence>
<organism evidence="3">
    <name type="scientific">uncultured Caudovirales phage</name>
    <dbReference type="NCBI Taxonomy" id="2100421"/>
    <lineage>
        <taxon>Viruses</taxon>
        <taxon>Duplodnaviria</taxon>
        <taxon>Heunggongvirae</taxon>
        <taxon>Uroviricota</taxon>
        <taxon>Caudoviricetes</taxon>
        <taxon>Peduoviridae</taxon>
        <taxon>Maltschvirus</taxon>
        <taxon>Maltschvirus maltsch</taxon>
    </lineage>
</organism>
<dbReference type="EMBL" id="MF417921">
    <property type="protein sequence ID" value="ASN71207.1"/>
    <property type="molecule type" value="Genomic_DNA"/>
</dbReference>
<gene>
    <name evidence="3" type="ORF">10F5_10</name>
</gene>
<keyword evidence="2" id="KW-0378">Hydrolase</keyword>
<dbReference type="GO" id="GO:0016787">
    <property type="term" value="F:hydrolase activity"/>
    <property type="evidence" value="ECO:0007669"/>
    <property type="project" value="UniProtKB-KW"/>
</dbReference>
<accession>A0A2H4JCX4</accession>
<dbReference type="GO" id="GO:0004518">
    <property type="term" value="F:nuclease activity"/>
    <property type="evidence" value="ECO:0007669"/>
    <property type="project" value="UniProtKB-KW"/>
</dbReference>
<keyword evidence="1" id="KW-0540">Nuclease</keyword>
<name>A0A2H4JCX4_9CAUD</name>
<dbReference type="Pfam" id="PF09827">
    <property type="entry name" value="CRISPR_Cas2"/>
    <property type="match status" value="1"/>
</dbReference>
<sequence>MKSFIIAYDLNNQKDYPKLIERIENYPNVAKINKSVWFINSTNDAKTIRNELKMFIDSDDSLFVGTLTGEAAWFNVICSSQHLKDYL</sequence>
<evidence type="ECO:0000256" key="1">
    <source>
        <dbReference type="ARBA" id="ARBA00022722"/>
    </source>
</evidence>
<protein>
    <submittedName>
        <fullName evidence="3">Uncharacterized protein</fullName>
    </submittedName>
</protein>
<reference evidence="3" key="1">
    <citation type="submission" date="2017-06" db="EMBL/GenBank/DDBJ databases">
        <title>Novel phages from South African skin metaviromes.</title>
        <authorList>
            <person name="van Zyl L.J."/>
            <person name="Abrahams Y."/>
            <person name="Stander E.A."/>
            <person name="Kirby B.M."/>
            <person name="Clavaud C."/>
            <person name="Farcet C."/>
            <person name="Breton L."/>
            <person name="Trindade M.I."/>
        </authorList>
    </citation>
    <scope>NUCLEOTIDE SEQUENCE</scope>
</reference>